<protein>
    <submittedName>
        <fullName evidence="1">Uncharacterized protein</fullName>
    </submittedName>
</protein>
<reference evidence="1" key="1">
    <citation type="journal article" date="2012" name="PLoS ONE">
        <title>Gene sets for utilization of primary and secondary nutrition supplies in the distal gut of endangered iberian lynx.</title>
        <authorList>
            <person name="Alcaide M."/>
            <person name="Messina E."/>
            <person name="Richter M."/>
            <person name="Bargiela R."/>
            <person name="Peplies J."/>
            <person name="Huws S.A."/>
            <person name="Newbold C.J."/>
            <person name="Golyshin P.N."/>
            <person name="Simon M.A."/>
            <person name="Lopez G."/>
            <person name="Yakimov M.M."/>
            <person name="Ferrer M."/>
        </authorList>
    </citation>
    <scope>NUCLEOTIDE SEQUENCE</scope>
</reference>
<comment type="caution">
    <text evidence="1">The sequence shown here is derived from an EMBL/GenBank/DDBJ whole genome shotgun (WGS) entry which is preliminary data.</text>
</comment>
<evidence type="ECO:0000313" key="1">
    <source>
        <dbReference type="EMBL" id="EJX07631.1"/>
    </source>
</evidence>
<name>J9D4N9_9ZZZZ</name>
<dbReference type="AlphaFoldDB" id="J9D4N9"/>
<gene>
    <name evidence="1" type="ORF">EVA_04257</name>
</gene>
<sequence length="69" mass="7864">MDNNSLLGSYLYLLAFLSLRSDILKQISRNHYKTAVTSFCNFFLQLLGKVIITLTGNDSQHIRIKNSIT</sequence>
<dbReference type="EMBL" id="AMCI01000832">
    <property type="protein sequence ID" value="EJX07631.1"/>
    <property type="molecule type" value="Genomic_DNA"/>
</dbReference>
<accession>J9D4N9</accession>
<proteinExistence type="predicted"/>
<organism evidence="1">
    <name type="scientific">gut metagenome</name>
    <dbReference type="NCBI Taxonomy" id="749906"/>
    <lineage>
        <taxon>unclassified sequences</taxon>
        <taxon>metagenomes</taxon>
        <taxon>organismal metagenomes</taxon>
    </lineage>
</organism>